<dbReference type="PIRSF" id="PIRSF008502">
    <property type="entry name" value="UCP008502"/>
    <property type="match status" value="1"/>
</dbReference>
<dbReference type="PANTHER" id="PTHR36439">
    <property type="entry name" value="BLL4334 PROTEIN"/>
    <property type="match status" value="1"/>
</dbReference>
<reference evidence="1 2" key="1">
    <citation type="submission" date="2024-05" db="EMBL/GenBank/DDBJ databases">
        <title>Roseateles sp. DJS-2-20 16S ribosomal RNA gene Genome sequencing and assembly.</title>
        <authorList>
            <person name="Woo H."/>
        </authorList>
    </citation>
    <scope>NUCLEOTIDE SEQUENCE [LARGE SCALE GENOMIC DNA]</scope>
    <source>
        <strain evidence="1 2">DJS-2-20</strain>
    </source>
</reference>
<accession>A0ABV0FYI6</accession>
<keyword evidence="2" id="KW-1185">Reference proteome</keyword>
<dbReference type="InterPro" id="IPR012545">
    <property type="entry name" value="DUF1697"/>
</dbReference>
<evidence type="ECO:0000313" key="2">
    <source>
        <dbReference type="Proteomes" id="UP001495147"/>
    </source>
</evidence>
<dbReference type="Pfam" id="PF08002">
    <property type="entry name" value="DUF1697"/>
    <property type="match status" value="1"/>
</dbReference>
<dbReference type="RefSeq" id="WP_347703838.1">
    <property type="nucleotide sequence ID" value="NZ_JBDPZD010000002.1"/>
</dbReference>
<dbReference type="EMBL" id="JBDPZD010000002">
    <property type="protein sequence ID" value="MEO3690994.1"/>
    <property type="molecule type" value="Genomic_DNA"/>
</dbReference>
<organism evidence="1 2">
    <name type="scientific">Roseateles paludis</name>
    <dbReference type="NCBI Taxonomy" id="3145238"/>
    <lineage>
        <taxon>Bacteria</taxon>
        <taxon>Pseudomonadati</taxon>
        <taxon>Pseudomonadota</taxon>
        <taxon>Betaproteobacteria</taxon>
        <taxon>Burkholderiales</taxon>
        <taxon>Sphaerotilaceae</taxon>
        <taxon>Roseateles</taxon>
    </lineage>
</organism>
<dbReference type="Gene3D" id="3.30.70.1280">
    <property type="entry name" value="SP0830-like domains"/>
    <property type="match status" value="1"/>
</dbReference>
<protein>
    <submittedName>
        <fullName evidence="1">DUF1697 domain-containing protein</fullName>
    </submittedName>
</protein>
<dbReference type="Proteomes" id="UP001495147">
    <property type="component" value="Unassembled WGS sequence"/>
</dbReference>
<sequence>MARFVVLLRGVNVGKGNRLPMADFKALLQGLGYTEVSTLLNSGNAVFSSTGRSVLKHAEAIGQALEQQLGLRVSVIVKSGAEMAAAVSSNPLEVPEADHSKFLVAFVQDSSALQKLEGQQALAQPPERFAVGSEAAYLHCANGILESKLGEALLKLGKGVTTRNWATVLKLVALSG</sequence>
<dbReference type="SUPFAM" id="SSF160379">
    <property type="entry name" value="SP0830-like"/>
    <property type="match status" value="1"/>
</dbReference>
<proteinExistence type="predicted"/>
<evidence type="ECO:0000313" key="1">
    <source>
        <dbReference type="EMBL" id="MEO3690994.1"/>
    </source>
</evidence>
<comment type="caution">
    <text evidence="1">The sequence shown here is derived from an EMBL/GenBank/DDBJ whole genome shotgun (WGS) entry which is preliminary data.</text>
</comment>
<name>A0ABV0FYI6_9BURK</name>
<dbReference type="PANTHER" id="PTHR36439:SF1">
    <property type="entry name" value="DUF1697 DOMAIN-CONTAINING PROTEIN"/>
    <property type="match status" value="1"/>
</dbReference>
<gene>
    <name evidence="1" type="ORF">ABDJ85_05885</name>
</gene>